<evidence type="ECO:0000313" key="3">
    <source>
        <dbReference type="Proteomes" id="UP000324897"/>
    </source>
</evidence>
<dbReference type="Gramene" id="TVU25069">
    <property type="protein sequence ID" value="TVU25069"/>
    <property type="gene ID" value="EJB05_27548"/>
</dbReference>
<accession>A0A5J9UMM2</accession>
<name>A0A5J9UMM2_9POAL</name>
<sequence>MGIHGDIVYERAGRTELDADVFLVPDPELNDAFELDPNPGDHPRPGARPLPAVARPRALPGSKSTIGRTSLEFQQLILQRCEHTKEEVKWLEDSKLQQVNLECHSLTSRCIWNVLCCILFFRFLDKTCVFFICNMYSYAF</sequence>
<comment type="caution">
    <text evidence="2">The sequence shown here is derived from an EMBL/GenBank/DDBJ whole genome shotgun (WGS) entry which is preliminary data.</text>
</comment>
<protein>
    <submittedName>
        <fullName evidence="2">Uncharacterized protein</fullName>
    </submittedName>
</protein>
<evidence type="ECO:0000256" key="1">
    <source>
        <dbReference type="SAM" id="MobiDB-lite"/>
    </source>
</evidence>
<dbReference type="EMBL" id="RWGY01000013">
    <property type="protein sequence ID" value="TVU25069.1"/>
    <property type="molecule type" value="Genomic_DNA"/>
</dbReference>
<dbReference type="Proteomes" id="UP000324897">
    <property type="component" value="Chromosome 2"/>
</dbReference>
<reference evidence="2 3" key="1">
    <citation type="journal article" date="2019" name="Sci. Rep.">
        <title>A high-quality genome of Eragrostis curvula grass provides insights into Poaceae evolution and supports new strategies to enhance forage quality.</title>
        <authorList>
            <person name="Carballo J."/>
            <person name="Santos B.A.C.M."/>
            <person name="Zappacosta D."/>
            <person name="Garbus I."/>
            <person name="Selva J.P."/>
            <person name="Gallo C.A."/>
            <person name="Diaz A."/>
            <person name="Albertini E."/>
            <person name="Caccamo M."/>
            <person name="Echenique V."/>
        </authorList>
    </citation>
    <scope>NUCLEOTIDE SEQUENCE [LARGE SCALE GENOMIC DNA]</scope>
    <source>
        <strain evidence="3">cv. Victoria</strain>
        <tissue evidence="2">Leaf</tissue>
    </source>
</reference>
<proteinExistence type="predicted"/>
<feature type="region of interest" description="Disordered" evidence="1">
    <location>
        <begin position="33"/>
        <end position="52"/>
    </location>
</feature>
<evidence type="ECO:0000313" key="2">
    <source>
        <dbReference type="EMBL" id="TVU25069.1"/>
    </source>
</evidence>
<feature type="non-terminal residue" evidence="2">
    <location>
        <position position="1"/>
    </location>
</feature>
<organism evidence="2 3">
    <name type="scientific">Eragrostis curvula</name>
    <name type="common">weeping love grass</name>
    <dbReference type="NCBI Taxonomy" id="38414"/>
    <lineage>
        <taxon>Eukaryota</taxon>
        <taxon>Viridiplantae</taxon>
        <taxon>Streptophyta</taxon>
        <taxon>Embryophyta</taxon>
        <taxon>Tracheophyta</taxon>
        <taxon>Spermatophyta</taxon>
        <taxon>Magnoliopsida</taxon>
        <taxon>Liliopsida</taxon>
        <taxon>Poales</taxon>
        <taxon>Poaceae</taxon>
        <taxon>PACMAD clade</taxon>
        <taxon>Chloridoideae</taxon>
        <taxon>Eragrostideae</taxon>
        <taxon>Eragrostidinae</taxon>
        <taxon>Eragrostis</taxon>
    </lineage>
</organism>
<gene>
    <name evidence="2" type="ORF">EJB05_27548</name>
</gene>
<dbReference type="AlphaFoldDB" id="A0A5J9UMM2"/>
<keyword evidence="3" id="KW-1185">Reference proteome</keyword>